<keyword evidence="1" id="KW-1133">Transmembrane helix</keyword>
<evidence type="ECO:0000256" key="1">
    <source>
        <dbReference type="SAM" id="Phobius"/>
    </source>
</evidence>
<proteinExistence type="predicted"/>
<feature type="transmembrane region" description="Helical" evidence="1">
    <location>
        <begin position="565"/>
        <end position="584"/>
    </location>
</feature>
<reference evidence="3" key="1">
    <citation type="journal article" date="2019" name="Int. J. Syst. Evol. Microbiol.">
        <title>The Global Catalogue of Microorganisms (GCM) 10K type strain sequencing project: providing services to taxonomists for standard genome sequencing and annotation.</title>
        <authorList>
            <consortium name="The Broad Institute Genomics Platform"/>
            <consortium name="The Broad Institute Genome Sequencing Center for Infectious Disease"/>
            <person name="Wu L."/>
            <person name="Ma J."/>
        </authorList>
    </citation>
    <scope>NUCLEOTIDE SEQUENCE [LARGE SCALE GENOMIC DNA]</scope>
    <source>
        <strain evidence="3">CGMCC 4.7152</strain>
    </source>
</reference>
<sequence>MSAVDRVAEGLLRLAARRWPADVRAEQAREWAAELHELRTEPGPGAGRRALGQLRFAFSLAAASPVEDEDGVPRGWREGLPGTGRALQPMAVLVVFGIVMAGPVGSILRTAGEWILGLCGVEVRWPVGTAVTVATSVPPLLIGTLLAWWLGRRRPVRWAGLRRLGTAGPAAVAPVALAVAFAVLVVGVQSALGPPGTALAVSLCVGAAAWTLLAAALAVGVVRLARWRWLAAALVLIGTPLVVEFAIAAAVLPGILASGAGPARALGWAPSLVSGQPFTADSGSWLMTPDALALFNATSMFPAYLLLLTGIAVGYGLGAARPGHRPVPLPAPDRTALRLPPAATVAGVVAQLAGVLTWAYTLAVLTPELPLIGQRAPMPGGDGELYMWGAELRWAGITLGALGLVLAAADRRAAPLAAAAQTVVLLVADGILARADAAGPDGLRIALAVAAAAAALSWRIAGRRGGADALVARRRLGWTAVTAACCGPILFAQGTPAVNHPFLPIGLAGATATLAAMLAVVAVQAAAAARPVALTPVRLAVLTAAPAVLLGADGVLTGAGVSNNVTGGGLLLTAPMMVLVAGILRGRRARSAIWLTLVLASPVLSVLVAAAALVLSMFAANLLFAVAGSSWAADGLSLLPGAVVLALITGVAVAHKLIHPQPDPLTSQHPDTSMHLCQN</sequence>
<feature type="transmembrane region" description="Helical" evidence="1">
    <location>
        <begin position="385"/>
        <end position="406"/>
    </location>
</feature>
<feature type="transmembrane region" description="Helical" evidence="1">
    <location>
        <begin position="445"/>
        <end position="462"/>
    </location>
</feature>
<keyword evidence="1" id="KW-0812">Transmembrane</keyword>
<evidence type="ECO:0000313" key="3">
    <source>
        <dbReference type="Proteomes" id="UP001595912"/>
    </source>
</evidence>
<feature type="transmembrane region" description="Helical" evidence="1">
    <location>
        <begin position="413"/>
        <end position="433"/>
    </location>
</feature>
<name>A0ABV9VP52_9ACTN</name>
<dbReference type="EMBL" id="JBHSIU010000010">
    <property type="protein sequence ID" value="MFC4997539.1"/>
    <property type="molecule type" value="Genomic_DNA"/>
</dbReference>
<dbReference type="Proteomes" id="UP001595912">
    <property type="component" value="Unassembled WGS sequence"/>
</dbReference>
<protein>
    <recommendedName>
        <fullName evidence="4">Integral membrane protein</fullName>
    </recommendedName>
</protein>
<feature type="transmembrane region" description="Helical" evidence="1">
    <location>
        <begin position="90"/>
        <end position="108"/>
    </location>
</feature>
<feature type="transmembrane region" description="Helical" evidence="1">
    <location>
        <begin position="301"/>
        <end position="320"/>
    </location>
</feature>
<feature type="transmembrane region" description="Helical" evidence="1">
    <location>
        <begin position="591"/>
        <end position="618"/>
    </location>
</feature>
<feature type="transmembrane region" description="Helical" evidence="1">
    <location>
        <begin position="505"/>
        <end position="527"/>
    </location>
</feature>
<accession>A0ABV9VP52</accession>
<evidence type="ECO:0000313" key="2">
    <source>
        <dbReference type="EMBL" id="MFC4997539.1"/>
    </source>
</evidence>
<feature type="transmembrane region" description="Helical" evidence="1">
    <location>
        <begin position="539"/>
        <end position="559"/>
    </location>
</feature>
<feature type="transmembrane region" description="Helical" evidence="1">
    <location>
        <begin position="171"/>
        <end position="192"/>
    </location>
</feature>
<feature type="transmembrane region" description="Helical" evidence="1">
    <location>
        <begin position="128"/>
        <end position="150"/>
    </location>
</feature>
<dbReference type="RefSeq" id="WP_380113767.1">
    <property type="nucleotide sequence ID" value="NZ_JBHSIU010000010.1"/>
</dbReference>
<keyword evidence="3" id="KW-1185">Reference proteome</keyword>
<feature type="transmembrane region" description="Helical" evidence="1">
    <location>
        <begin position="229"/>
        <end position="256"/>
    </location>
</feature>
<feature type="transmembrane region" description="Helical" evidence="1">
    <location>
        <begin position="341"/>
        <end position="365"/>
    </location>
</feature>
<feature type="transmembrane region" description="Helical" evidence="1">
    <location>
        <begin position="638"/>
        <end position="658"/>
    </location>
</feature>
<feature type="transmembrane region" description="Helical" evidence="1">
    <location>
        <begin position="198"/>
        <end position="222"/>
    </location>
</feature>
<organism evidence="2 3">
    <name type="scientific">Dactylosporangium cerinum</name>
    <dbReference type="NCBI Taxonomy" id="1434730"/>
    <lineage>
        <taxon>Bacteria</taxon>
        <taxon>Bacillati</taxon>
        <taxon>Actinomycetota</taxon>
        <taxon>Actinomycetes</taxon>
        <taxon>Micromonosporales</taxon>
        <taxon>Micromonosporaceae</taxon>
        <taxon>Dactylosporangium</taxon>
    </lineage>
</organism>
<gene>
    <name evidence="2" type="ORF">ACFPIJ_06845</name>
</gene>
<comment type="caution">
    <text evidence="2">The sequence shown here is derived from an EMBL/GenBank/DDBJ whole genome shotgun (WGS) entry which is preliminary data.</text>
</comment>
<evidence type="ECO:0008006" key="4">
    <source>
        <dbReference type="Google" id="ProtNLM"/>
    </source>
</evidence>
<keyword evidence="1" id="KW-0472">Membrane</keyword>
<feature type="transmembrane region" description="Helical" evidence="1">
    <location>
        <begin position="474"/>
        <end position="493"/>
    </location>
</feature>